<keyword evidence="2" id="KW-1185">Reference proteome</keyword>
<dbReference type="EMBL" id="ML170197">
    <property type="protein sequence ID" value="TDL19355.1"/>
    <property type="molecule type" value="Genomic_DNA"/>
</dbReference>
<dbReference type="Proteomes" id="UP000294933">
    <property type="component" value="Unassembled WGS sequence"/>
</dbReference>
<accession>A0A4Y7PW53</accession>
<dbReference type="VEuPathDB" id="FungiDB:BD410DRAFT_688370"/>
<reference evidence="1 2" key="1">
    <citation type="submission" date="2018-06" db="EMBL/GenBank/DDBJ databases">
        <title>A transcriptomic atlas of mushroom development highlights an independent origin of complex multicellularity.</title>
        <authorList>
            <consortium name="DOE Joint Genome Institute"/>
            <person name="Krizsan K."/>
            <person name="Almasi E."/>
            <person name="Merenyi Z."/>
            <person name="Sahu N."/>
            <person name="Viragh M."/>
            <person name="Koszo T."/>
            <person name="Mondo S."/>
            <person name="Kiss B."/>
            <person name="Balint B."/>
            <person name="Kues U."/>
            <person name="Barry K."/>
            <person name="Hegedus J.C."/>
            <person name="Henrissat B."/>
            <person name="Johnson J."/>
            <person name="Lipzen A."/>
            <person name="Ohm R."/>
            <person name="Nagy I."/>
            <person name="Pangilinan J."/>
            <person name="Yan J."/>
            <person name="Xiong Y."/>
            <person name="Grigoriev I.V."/>
            <person name="Hibbett D.S."/>
            <person name="Nagy L.G."/>
        </authorList>
    </citation>
    <scope>NUCLEOTIDE SEQUENCE [LARGE SCALE GENOMIC DNA]</scope>
    <source>
        <strain evidence="1 2">SZMC22713</strain>
    </source>
</reference>
<organism evidence="1 2">
    <name type="scientific">Rickenella mellea</name>
    <dbReference type="NCBI Taxonomy" id="50990"/>
    <lineage>
        <taxon>Eukaryota</taxon>
        <taxon>Fungi</taxon>
        <taxon>Dikarya</taxon>
        <taxon>Basidiomycota</taxon>
        <taxon>Agaricomycotina</taxon>
        <taxon>Agaricomycetes</taxon>
        <taxon>Hymenochaetales</taxon>
        <taxon>Rickenellaceae</taxon>
        <taxon>Rickenella</taxon>
    </lineage>
</organism>
<sequence length="85" mass="9347">TKQHLGRLPLVTGMPVLVTHNYDVNGGVVNGSLGTVKTIRYDTDEFGRRHAKSCVVTVPDSTCENMPYLGDREIVVLVESVEFTI</sequence>
<name>A0A4Y7PW53_9AGAM</name>
<dbReference type="AlphaFoldDB" id="A0A4Y7PW53"/>
<feature type="non-terminal residue" evidence="1">
    <location>
        <position position="1"/>
    </location>
</feature>
<gene>
    <name evidence="1" type="ORF">BD410DRAFT_688370</name>
</gene>
<dbReference type="OrthoDB" id="432234at2759"/>
<evidence type="ECO:0000313" key="2">
    <source>
        <dbReference type="Proteomes" id="UP000294933"/>
    </source>
</evidence>
<evidence type="ECO:0000313" key="1">
    <source>
        <dbReference type="EMBL" id="TDL19355.1"/>
    </source>
</evidence>
<feature type="non-terminal residue" evidence="1">
    <location>
        <position position="85"/>
    </location>
</feature>
<proteinExistence type="predicted"/>
<protein>
    <submittedName>
        <fullName evidence="1">Uncharacterized protein</fullName>
    </submittedName>
</protein>